<dbReference type="NCBIfam" id="TIGR00231">
    <property type="entry name" value="small_GTP"/>
    <property type="match status" value="1"/>
</dbReference>
<dbReference type="InterPro" id="IPR005225">
    <property type="entry name" value="Small_GTP-bd"/>
</dbReference>
<reference evidence="5" key="2">
    <citation type="submission" date="2025-09" db="UniProtKB">
        <authorList>
            <consortium name="Ensembl"/>
        </authorList>
    </citation>
    <scope>IDENTIFICATION</scope>
</reference>
<sequence length="289" mass="30450">AFVTETRQRDRFRVIVLGDAAVGKSSLLRCFAEGPGGGGIGVATPCPTVGVEFYSRTIPLPPAGKAKLQLWDTAGQERSITRSFYRSAAGVLLVFDLTNRASFEHVPEWYREAAGDRPPTFVLVGHKCDLAAERAVSAEEAGHLAATLGPQYSRVPTGPLAAGSPTGEEPRSKAKGVPRERSPWGCLVSPGSSSKLDTGLPKQPSAPPAAEGQGNGLGAHWELGKAASSAARSLPTSLLGLPTAGQAGYWEQGSSGDVAAGHGRVRRLWLQGTDQLWWLSRDRAAWTAC</sequence>
<dbReference type="InterPro" id="IPR050209">
    <property type="entry name" value="Rab_GTPases_membrane_traffic"/>
</dbReference>
<dbReference type="SMART" id="SM00175">
    <property type="entry name" value="RAB"/>
    <property type="match status" value="1"/>
</dbReference>
<keyword evidence="6" id="KW-1185">Reference proteome</keyword>
<evidence type="ECO:0000256" key="3">
    <source>
        <dbReference type="ARBA" id="ARBA00023134"/>
    </source>
</evidence>
<reference evidence="5" key="1">
    <citation type="submission" date="2025-08" db="UniProtKB">
        <authorList>
            <consortium name="Ensembl"/>
        </authorList>
    </citation>
    <scope>IDENTIFICATION</scope>
</reference>
<evidence type="ECO:0000256" key="2">
    <source>
        <dbReference type="ARBA" id="ARBA00022741"/>
    </source>
</evidence>
<dbReference type="PROSITE" id="PS51419">
    <property type="entry name" value="RAB"/>
    <property type="match status" value="1"/>
</dbReference>
<comment type="similarity">
    <text evidence="1">Belongs to the small GTPase superfamily. Rab family.</text>
</comment>
<dbReference type="Gene3D" id="3.40.50.300">
    <property type="entry name" value="P-loop containing nucleotide triphosphate hydrolases"/>
    <property type="match status" value="1"/>
</dbReference>
<dbReference type="InterPro" id="IPR001806">
    <property type="entry name" value="Small_GTPase"/>
</dbReference>
<evidence type="ECO:0000313" key="6">
    <source>
        <dbReference type="Proteomes" id="UP000694555"/>
    </source>
</evidence>
<dbReference type="PANTHER" id="PTHR47979">
    <property type="entry name" value="DRAB11-RELATED"/>
    <property type="match status" value="1"/>
</dbReference>
<keyword evidence="3" id="KW-0342">GTP-binding</keyword>
<dbReference type="Ensembl" id="ENSBJAT00000003654.1">
    <property type="protein sequence ID" value="ENSBJAP00000003569.1"/>
    <property type="gene ID" value="ENSBJAG00000002580.1"/>
</dbReference>
<dbReference type="InterPro" id="IPR027417">
    <property type="entry name" value="P-loop_NTPase"/>
</dbReference>
<dbReference type="AlphaFoldDB" id="A0A8B9ZD00"/>
<evidence type="ECO:0000256" key="1">
    <source>
        <dbReference type="ARBA" id="ARBA00006270"/>
    </source>
</evidence>
<proteinExistence type="inferred from homology"/>
<keyword evidence="2" id="KW-0547">Nucleotide-binding</keyword>
<name>A0A8B9ZD00_9AVES</name>
<dbReference type="Proteomes" id="UP000694555">
    <property type="component" value="Unplaced"/>
</dbReference>
<dbReference type="SUPFAM" id="SSF52540">
    <property type="entry name" value="P-loop containing nucleoside triphosphate hydrolases"/>
    <property type="match status" value="1"/>
</dbReference>
<dbReference type="SMART" id="SM00173">
    <property type="entry name" value="RAS"/>
    <property type="match status" value="1"/>
</dbReference>
<dbReference type="GO" id="GO:0005525">
    <property type="term" value="F:GTP binding"/>
    <property type="evidence" value="ECO:0007669"/>
    <property type="project" value="UniProtKB-KW"/>
</dbReference>
<feature type="compositionally biased region" description="Basic and acidic residues" evidence="4">
    <location>
        <begin position="168"/>
        <end position="182"/>
    </location>
</feature>
<dbReference type="PRINTS" id="PR00449">
    <property type="entry name" value="RASTRNSFRMNG"/>
</dbReference>
<accession>A0A8B9ZD00</accession>
<evidence type="ECO:0000256" key="4">
    <source>
        <dbReference type="SAM" id="MobiDB-lite"/>
    </source>
</evidence>
<organism evidence="5 6">
    <name type="scientific">Buteo japonicus</name>
    <dbReference type="NCBI Taxonomy" id="224669"/>
    <lineage>
        <taxon>Eukaryota</taxon>
        <taxon>Metazoa</taxon>
        <taxon>Chordata</taxon>
        <taxon>Craniata</taxon>
        <taxon>Vertebrata</taxon>
        <taxon>Euteleostomi</taxon>
        <taxon>Archelosauria</taxon>
        <taxon>Archosauria</taxon>
        <taxon>Dinosauria</taxon>
        <taxon>Saurischia</taxon>
        <taxon>Theropoda</taxon>
        <taxon>Coelurosauria</taxon>
        <taxon>Aves</taxon>
        <taxon>Neognathae</taxon>
        <taxon>Neoaves</taxon>
        <taxon>Telluraves</taxon>
        <taxon>Accipitrimorphae</taxon>
        <taxon>Accipitriformes</taxon>
        <taxon>Accipitridae</taxon>
        <taxon>Accipitrinae</taxon>
        <taxon>Buteo</taxon>
    </lineage>
</organism>
<evidence type="ECO:0000313" key="5">
    <source>
        <dbReference type="Ensembl" id="ENSBJAP00000003569.1"/>
    </source>
</evidence>
<dbReference type="Pfam" id="PF00071">
    <property type="entry name" value="Ras"/>
    <property type="match status" value="1"/>
</dbReference>
<dbReference type="SMART" id="SM00174">
    <property type="entry name" value="RHO"/>
    <property type="match status" value="1"/>
</dbReference>
<dbReference type="FunFam" id="3.40.50.300:FF:001447">
    <property type="entry name" value="Ras-related protein Rab-1B"/>
    <property type="match status" value="1"/>
</dbReference>
<dbReference type="GO" id="GO:0003924">
    <property type="term" value="F:GTPase activity"/>
    <property type="evidence" value="ECO:0007669"/>
    <property type="project" value="InterPro"/>
</dbReference>
<feature type="region of interest" description="Disordered" evidence="4">
    <location>
        <begin position="149"/>
        <end position="219"/>
    </location>
</feature>
<dbReference type="PROSITE" id="PS51421">
    <property type="entry name" value="RAS"/>
    <property type="match status" value="1"/>
</dbReference>
<protein>
    <submittedName>
        <fullName evidence="5">RAB42, member RAS oncogene family</fullName>
    </submittedName>
</protein>